<name>F4WGC3_ACREC</name>
<accession>F4WGC3</accession>
<dbReference type="EMBL" id="GL888128">
    <property type="protein sequence ID" value="EGI66890.1"/>
    <property type="molecule type" value="Genomic_DNA"/>
</dbReference>
<gene>
    <name evidence="1" type="ORF">G5I_04697</name>
</gene>
<proteinExistence type="predicted"/>
<evidence type="ECO:0000313" key="2">
    <source>
        <dbReference type="Proteomes" id="UP000007755"/>
    </source>
</evidence>
<keyword evidence="2" id="KW-1185">Reference proteome</keyword>
<reference evidence="1" key="1">
    <citation type="submission" date="2011-02" db="EMBL/GenBank/DDBJ databases">
        <title>The genome of the leaf-cutting ant Acromyrmex echinatior suggests key adaptations to social evolution and fungus farming.</title>
        <authorList>
            <person name="Nygaard S."/>
            <person name="Zhang G."/>
        </authorList>
    </citation>
    <scope>NUCLEOTIDE SEQUENCE</scope>
</reference>
<dbReference type="Proteomes" id="UP000007755">
    <property type="component" value="Unassembled WGS sequence"/>
</dbReference>
<dbReference type="InParanoid" id="F4WGC3"/>
<organism evidence="2">
    <name type="scientific">Acromyrmex echinatior</name>
    <name type="common">Panamanian leafcutter ant</name>
    <name type="synonym">Acromyrmex octospinosus echinatior</name>
    <dbReference type="NCBI Taxonomy" id="103372"/>
    <lineage>
        <taxon>Eukaryota</taxon>
        <taxon>Metazoa</taxon>
        <taxon>Ecdysozoa</taxon>
        <taxon>Arthropoda</taxon>
        <taxon>Hexapoda</taxon>
        <taxon>Insecta</taxon>
        <taxon>Pterygota</taxon>
        <taxon>Neoptera</taxon>
        <taxon>Endopterygota</taxon>
        <taxon>Hymenoptera</taxon>
        <taxon>Apocrita</taxon>
        <taxon>Aculeata</taxon>
        <taxon>Formicoidea</taxon>
        <taxon>Formicidae</taxon>
        <taxon>Myrmicinae</taxon>
        <taxon>Acromyrmex</taxon>
    </lineage>
</organism>
<evidence type="ECO:0000313" key="1">
    <source>
        <dbReference type="EMBL" id="EGI66890.1"/>
    </source>
</evidence>
<protein>
    <submittedName>
        <fullName evidence="1">Uncharacterized protein</fullName>
    </submittedName>
</protein>
<sequence length="161" mass="17959">MLQNTRQVMELKLQELEVPWSSLSFLATPIIPITRIAVLSLPIADQGKDMYRSGFPRSQGSVKETTESPSHVRRLESPVLCHHAKGREFSRERQYSDSRRACALRFFPPVHLCGAAREKDGERQLAVANSGTFDTTIIVAIHAGFCTFRRYPGLAATSSVV</sequence>
<dbReference type="AlphaFoldDB" id="F4WGC3"/>